<keyword evidence="2 7" id="KW-0813">Transport</keyword>
<organism evidence="9 10">
    <name type="scientific">Hungatella effluvii</name>
    <dbReference type="NCBI Taxonomy" id="1096246"/>
    <lineage>
        <taxon>Bacteria</taxon>
        <taxon>Bacillati</taxon>
        <taxon>Bacillota</taxon>
        <taxon>Clostridia</taxon>
        <taxon>Lachnospirales</taxon>
        <taxon>Lachnospiraceae</taxon>
        <taxon>Hungatella</taxon>
    </lineage>
</organism>
<feature type="transmembrane region" description="Helical" evidence="7">
    <location>
        <begin position="12"/>
        <end position="37"/>
    </location>
</feature>
<dbReference type="GO" id="GO:0055085">
    <property type="term" value="P:transmembrane transport"/>
    <property type="evidence" value="ECO:0007669"/>
    <property type="project" value="InterPro"/>
</dbReference>
<keyword evidence="6 7" id="KW-0472">Membrane</keyword>
<accession>A0A2V3YE53</accession>
<protein>
    <submittedName>
        <fullName evidence="9">Putative aldouronate transport system permease protein</fullName>
    </submittedName>
</protein>
<dbReference type="PROSITE" id="PS50928">
    <property type="entry name" value="ABC_TM1"/>
    <property type="match status" value="1"/>
</dbReference>
<feature type="transmembrane region" description="Helical" evidence="7">
    <location>
        <begin position="159"/>
        <end position="185"/>
    </location>
</feature>
<dbReference type="GO" id="GO:0005886">
    <property type="term" value="C:plasma membrane"/>
    <property type="evidence" value="ECO:0007669"/>
    <property type="project" value="UniProtKB-SubCell"/>
</dbReference>
<reference evidence="9 10" key="1">
    <citation type="submission" date="2018-05" db="EMBL/GenBank/DDBJ databases">
        <title>Genomic Encyclopedia of Type Strains, Phase IV (KMG-IV): sequencing the most valuable type-strain genomes for metagenomic binning, comparative biology and taxonomic classification.</title>
        <authorList>
            <person name="Goeker M."/>
        </authorList>
    </citation>
    <scope>NUCLEOTIDE SEQUENCE [LARGE SCALE GENOMIC DNA]</scope>
    <source>
        <strain evidence="9 10">DSM 24995</strain>
    </source>
</reference>
<sequence length="303" mass="34681">MGLIRDIRKNPFIYLLGLPGLIFITVFSIVPITGHILAFKNYRLSEGIWGSKWCGLENFKFFFMGKDWLTVTFNTLFLNALFIVSTLTIAVIMSVFLNEMRSRFVKKVVQSLVFLPYFVSWLVVSMMVYAMLNQTDGLINSILSGLGRDKIGFYQNAELWPFLLTIFYVWKFAGYYSIIFIASIVSISPEYYESARMDGATRFQQILYITLPLIKNTFITLLLLSIGRIFFGDFGMIYSIIGDNGILFPTTDIIDTYSFRALRQMGNFGMASAVSLYQSVMGLLVILVFNKIVKKYSIENAMF</sequence>
<keyword evidence="10" id="KW-1185">Reference proteome</keyword>
<dbReference type="RefSeq" id="WP_110321381.1">
    <property type="nucleotide sequence ID" value="NZ_QJKD01000001.1"/>
</dbReference>
<dbReference type="AlphaFoldDB" id="A0A2V3YE53"/>
<proteinExistence type="inferred from homology"/>
<comment type="similarity">
    <text evidence="7">Belongs to the binding-protein-dependent transport system permease family.</text>
</comment>
<dbReference type="CDD" id="cd06261">
    <property type="entry name" value="TM_PBP2"/>
    <property type="match status" value="1"/>
</dbReference>
<dbReference type="Proteomes" id="UP000248057">
    <property type="component" value="Unassembled WGS sequence"/>
</dbReference>
<evidence type="ECO:0000256" key="1">
    <source>
        <dbReference type="ARBA" id="ARBA00004651"/>
    </source>
</evidence>
<name>A0A2V3YE53_9FIRM</name>
<keyword evidence="4 7" id="KW-0812">Transmembrane</keyword>
<evidence type="ECO:0000313" key="10">
    <source>
        <dbReference type="Proteomes" id="UP000248057"/>
    </source>
</evidence>
<feature type="transmembrane region" description="Helical" evidence="7">
    <location>
        <begin position="109"/>
        <end position="132"/>
    </location>
</feature>
<dbReference type="Pfam" id="PF00528">
    <property type="entry name" value="BPD_transp_1"/>
    <property type="match status" value="1"/>
</dbReference>
<evidence type="ECO:0000256" key="7">
    <source>
        <dbReference type="RuleBase" id="RU363032"/>
    </source>
</evidence>
<dbReference type="InterPro" id="IPR035906">
    <property type="entry name" value="MetI-like_sf"/>
</dbReference>
<dbReference type="PANTHER" id="PTHR30193">
    <property type="entry name" value="ABC TRANSPORTER PERMEASE PROTEIN"/>
    <property type="match status" value="1"/>
</dbReference>
<dbReference type="PANTHER" id="PTHR30193:SF44">
    <property type="entry name" value="LACTOSE TRANSPORT SYSTEM PERMEASE PROTEIN LACF"/>
    <property type="match status" value="1"/>
</dbReference>
<comment type="caution">
    <text evidence="9">The sequence shown here is derived from an EMBL/GenBank/DDBJ whole genome shotgun (WGS) entry which is preliminary data.</text>
</comment>
<evidence type="ECO:0000256" key="5">
    <source>
        <dbReference type="ARBA" id="ARBA00022989"/>
    </source>
</evidence>
<feature type="transmembrane region" description="Helical" evidence="7">
    <location>
        <begin position="268"/>
        <end position="289"/>
    </location>
</feature>
<dbReference type="InterPro" id="IPR051393">
    <property type="entry name" value="ABC_transporter_permease"/>
</dbReference>
<gene>
    <name evidence="9" type="ORF">DFR60_101401</name>
</gene>
<evidence type="ECO:0000256" key="4">
    <source>
        <dbReference type="ARBA" id="ARBA00022692"/>
    </source>
</evidence>
<dbReference type="InterPro" id="IPR000515">
    <property type="entry name" value="MetI-like"/>
</dbReference>
<evidence type="ECO:0000256" key="2">
    <source>
        <dbReference type="ARBA" id="ARBA00022448"/>
    </source>
</evidence>
<evidence type="ECO:0000259" key="8">
    <source>
        <dbReference type="PROSITE" id="PS50928"/>
    </source>
</evidence>
<evidence type="ECO:0000313" key="9">
    <source>
        <dbReference type="EMBL" id="PXX57093.1"/>
    </source>
</evidence>
<dbReference type="EMBL" id="QJKD01000001">
    <property type="protein sequence ID" value="PXX57093.1"/>
    <property type="molecule type" value="Genomic_DNA"/>
</dbReference>
<dbReference type="GeneID" id="86059746"/>
<dbReference type="Gene3D" id="1.10.3720.10">
    <property type="entry name" value="MetI-like"/>
    <property type="match status" value="1"/>
</dbReference>
<feature type="transmembrane region" description="Helical" evidence="7">
    <location>
        <begin position="76"/>
        <end position="97"/>
    </location>
</feature>
<keyword evidence="5 7" id="KW-1133">Transmembrane helix</keyword>
<comment type="subcellular location">
    <subcellularLocation>
        <location evidence="1 7">Cell membrane</location>
        <topology evidence="1 7">Multi-pass membrane protein</topology>
    </subcellularLocation>
</comment>
<evidence type="ECO:0000256" key="6">
    <source>
        <dbReference type="ARBA" id="ARBA00023136"/>
    </source>
</evidence>
<keyword evidence="3" id="KW-1003">Cell membrane</keyword>
<feature type="domain" description="ABC transmembrane type-1" evidence="8">
    <location>
        <begin position="72"/>
        <end position="289"/>
    </location>
</feature>
<feature type="transmembrane region" description="Helical" evidence="7">
    <location>
        <begin position="206"/>
        <end position="231"/>
    </location>
</feature>
<evidence type="ECO:0000256" key="3">
    <source>
        <dbReference type="ARBA" id="ARBA00022475"/>
    </source>
</evidence>
<dbReference type="SUPFAM" id="SSF161098">
    <property type="entry name" value="MetI-like"/>
    <property type="match status" value="1"/>
</dbReference>